<organism evidence="2 3">
    <name type="scientific">Plectus sambesii</name>
    <dbReference type="NCBI Taxonomy" id="2011161"/>
    <lineage>
        <taxon>Eukaryota</taxon>
        <taxon>Metazoa</taxon>
        <taxon>Ecdysozoa</taxon>
        <taxon>Nematoda</taxon>
        <taxon>Chromadorea</taxon>
        <taxon>Plectida</taxon>
        <taxon>Plectina</taxon>
        <taxon>Plectoidea</taxon>
        <taxon>Plectidae</taxon>
        <taxon>Plectus</taxon>
    </lineage>
</organism>
<feature type="region of interest" description="Disordered" evidence="1">
    <location>
        <begin position="45"/>
        <end position="77"/>
    </location>
</feature>
<evidence type="ECO:0000313" key="2">
    <source>
        <dbReference type="Proteomes" id="UP000887566"/>
    </source>
</evidence>
<name>A0A914VB33_9BILA</name>
<protein>
    <submittedName>
        <fullName evidence="3">Uncharacterized protein</fullName>
    </submittedName>
</protein>
<dbReference type="Proteomes" id="UP000887566">
    <property type="component" value="Unplaced"/>
</dbReference>
<keyword evidence="2" id="KW-1185">Reference proteome</keyword>
<evidence type="ECO:0000256" key="1">
    <source>
        <dbReference type="SAM" id="MobiDB-lite"/>
    </source>
</evidence>
<dbReference type="WBParaSite" id="PSAMB.scaffold1747size41522.g14668.t1">
    <property type="protein sequence ID" value="PSAMB.scaffold1747size41522.g14668.t1"/>
    <property type="gene ID" value="PSAMB.scaffold1747size41522.g14668"/>
</dbReference>
<dbReference type="AlphaFoldDB" id="A0A914VB33"/>
<proteinExistence type="predicted"/>
<sequence>MSETDNMLTERFMAIQQWPRREMIRRPRSPVARYLEKLVQEQERQAAKWSEERSSDTLLKEDGERKSGFVSDDWQKQ</sequence>
<accession>A0A914VB33</accession>
<reference evidence="3" key="1">
    <citation type="submission" date="2022-11" db="UniProtKB">
        <authorList>
            <consortium name="WormBaseParasite"/>
        </authorList>
    </citation>
    <scope>IDENTIFICATION</scope>
</reference>
<evidence type="ECO:0000313" key="3">
    <source>
        <dbReference type="WBParaSite" id="PSAMB.scaffold1747size41522.g14668.t1"/>
    </source>
</evidence>